<evidence type="ECO:0008006" key="3">
    <source>
        <dbReference type="Google" id="ProtNLM"/>
    </source>
</evidence>
<dbReference type="Proteomes" id="UP000602395">
    <property type="component" value="Unassembled WGS sequence"/>
</dbReference>
<dbReference type="EMBL" id="JACWMS010000003">
    <property type="protein sequence ID" value="MBD1321229.1"/>
    <property type="molecule type" value="Genomic_DNA"/>
</dbReference>
<accession>A0ABR7WEL6</accession>
<evidence type="ECO:0000313" key="1">
    <source>
        <dbReference type="EMBL" id="MBD1321229.1"/>
    </source>
</evidence>
<sequence>MDDFSRFHHAVNRQELIVAGYTDADLRAATRTGQLETLAPGVLVPAGTLDGTAEHRHRELARAWIRRAPVTGRALGGVSAVAAWGLPVWGLDTDRVVVVDHRRTPGTRTTSVMKLVTDRRPPAIETVDGVPVITAARAVVDVARTAPRIAAIAVGDAALHAGLCTADDLADELDLIDRMSGASRARRVVPEMNGLAESVLESRSRIELVDGGLPVPALQVNLYDSRGRWVARVDFYWEALRTVGECDGKSKYEGPDGQSLMLYEKTRTDALVELGHRVVHWGWHDVDHPASLIARLDRTFRRPAA</sequence>
<proteinExistence type="predicted"/>
<name>A0ABR7WEL6_9ACTN</name>
<evidence type="ECO:0000313" key="2">
    <source>
        <dbReference type="Proteomes" id="UP000602395"/>
    </source>
</evidence>
<gene>
    <name evidence="1" type="ORF">IDF66_16705</name>
</gene>
<organism evidence="1 2">
    <name type="scientific">Gordonia hankookensis</name>
    <dbReference type="NCBI Taxonomy" id="589403"/>
    <lineage>
        <taxon>Bacteria</taxon>
        <taxon>Bacillati</taxon>
        <taxon>Actinomycetota</taxon>
        <taxon>Actinomycetes</taxon>
        <taxon>Mycobacteriales</taxon>
        <taxon>Gordoniaceae</taxon>
        <taxon>Gordonia</taxon>
    </lineage>
</organism>
<keyword evidence="2" id="KW-1185">Reference proteome</keyword>
<protein>
    <recommendedName>
        <fullName evidence="3">Transcriptional regulator, AbiEi antitoxin, Type IV TA system</fullName>
    </recommendedName>
</protein>
<reference evidence="1 2" key="1">
    <citation type="submission" date="2020-09" db="EMBL/GenBank/DDBJ databases">
        <title>Novel species in genus Gordonia.</title>
        <authorList>
            <person name="Zhang G."/>
        </authorList>
    </citation>
    <scope>NUCLEOTIDE SEQUENCE [LARGE SCALE GENOMIC DNA]</scope>
    <source>
        <strain evidence="1 2">ON-33</strain>
    </source>
</reference>
<comment type="caution">
    <text evidence="1">The sequence shown here is derived from an EMBL/GenBank/DDBJ whole genome shotgun (WGS) entry which is preliminary data.</text>
</comment>
<dbReference type="RefSeq" id="WP_190267807.1">
    <property type="nucleotide sequence ID" value="NZ_BAABAD010000005.1"/>
</dbReference>